<dbReference type="AlphaFoldDB" id="A0A183EIT6"/>
<proteinExistence type="predicted"/>
<evidence type="ECO:0000313" key="1">
    <source>
        <dbReference type="WBParaSite" id="GPUH_0002090201-mRNA-1"/>
    </source>
</evidence>
<organism evidence="1">
    <name type="scientific">Gongylonema pulchrum</name>
    <dbReference type="NCBI Taxonomy" id="637853"/>
    <lineage>
        <taxon>Eukaryota</taxon>
        <taxon>Metazoa</taxon>
        <taxon>Ecdysozoa</taxon>
        <taxon>Nematoda</taxon>
        <taxon>Chromadorea</taxon>
        <taxon>Rhabditida</taxon>
        <taxon>Spirurina</taxon>
        <taxon>Spiruromorpha</taxon>
        <taxon>Spiruroidea</taxon>
        <taxon>Gongylonematidae</taxon>
        <taxon>Gongylonema</taxon>
    </lineage>
</organism>
<dbReference type="WBParaSite" id="GPUH_0002090201-mRNA-1">
    <property type="protein sequence ID" value="GPUH_0002090201-mRNA-1"/>
    <property type="gene ID" value="GPUH_0002090201"/>
</dbReference>
<protein>
    <submittedName>
        <fullName evidence="1">DUF913 domain-containing protein</fullName>
    </submittedName>
</protein>
<accession>A0A183EIT6</accession>
<sequence length="289" mass="32320">LGQLLSGQRIIEEERASLIARLRLVRSFSTVRGRQLIIIARLLASSILMYSRNLAEDWTITAMLYDGFIGELTTLLMIEDVFDPLIDTIKTESLRTLASIVSLGKPTKLNLVLESLGANSYHGFLARITRCCVNDLRCGKVGIGNTSVQFCTALFSLLYHLAGFDNGSQALISCSMTEILLSVVSCTNLPVQHISFVTRAVRVMDIMTSLDANGFTACNGMNIIIQRLITDVNMCMKHLLESKNRKTEQCHQQRAALIKSLLNFVRRAVQDTHLTESVRHSKCMCLYYH</sequence>
<reference evidence="1" key="1">
    <citation type="submission" date="2016-06" db="UniProtKB">
        <authorList>
            <consortium name="WormBaseParasite"/>
        </authorList>
    </citation>
    <scope>IDENTIFICATION</scope>
</reference>
<name>A0A183EIT6_9BILA</name>